<dbReference type="EMBL" id="JACSDY010000011">
    <property type="protein sequence ID" value="KAF7415738.1"/>
    <property type="molecule type" value="Genomic_DNA"/>
</dbReference>
<proteinExistence type="predicted"/>
<sequence length="69" mass="7811">MGFRGGCWMLPFGERPCSGGTLTALRAVCSTVYLRLDTGPRRRDINDTSERSRNLKNRAYPCIKVFARD</sequence>
<comment type="caution">
    <text evidence="1">The sequence shown here is derived from an EMBL/GenBank/DDBJ whole genome shotgun (WGS) entry which is preliminary data.</text>
</comment>
<gene>
    <name evidence="1" type="ORF">H0235_012330</name>
</gene>
<protein>
    <submittedName>
        <fullName evidence="1">Uncharacterized protein</fullName>
    </submittedName>
</protein>
<evidence type="ECO:0000313" key="2">
    <source>
        <dbReference type="Proteomes" id="UP000600918"/>
    </source>
</evidence>
<accession>A0A834U4D8</accession>
<keyword evidence="2" id="KW-1185">Reference proteome</keyword>
<evidence type="ECO:0000313" key="1">
    <source>
        <dbReference type="EMBL" id="KAF7415738.1"/>
    </source>
</evidence>
<dbReference type="Proteomes" id="UP000600918">
    <property type="component" value="Unassembled WGS sequence"/>
</dbReference>
<dbReference type="AlphaFoldDB" id="A0A834U4D8"/>
<organism evidence="1 2">
    <name type="scientific">Vespula pensylvanica</name>
    <name type="common">Western yellow jacket</name>
    <name type="synonym">Wasp</name>
    <dbReference type="NCBI Taxonomy" id="30213"/>
    <lineage>
        <taxon>Eukaryota</taxon>
        <taxon>Metazoa</taxon>
        <taxon>Ecdysozoa</taxon>
        <taxon>Arthropoda</taxon>
        <taxon>Hexapoda</taxon>
        <taxon>Insecta</taxon>
        <taxon>Pterygota</taxon>
        <taxon>Neoptera</taxon>
        <taxon>Endopterygota</taxon>
        <taxon>Hymenoptera</taxon>
        <taxon>Apocrita</taxon>
        <taxon>Aculeata</taxon>
        <taxon>Vespoidea</taxon>
        <taxon>Vespidae</taxon>
        <taxon>Vespinae</taxon>
        <taxon>Vespula</taxon>
    </lineage>
</organism>
<reference evidence="1" key="1">
    <citation type="journal article" date="2020" name="G3 (Bethesda)">
        <title>High-Quality Assemblies for Three Invasive Social Wasps from the &lt;i&gt;Vespula&lt;/i&gt; Genus.</title>
        <authorList>
            <person name="Harrop T.W.R."/>
            <person name="Guhlin J."/>
            <person name="McLaughlin G.M."/>
            <person name="Permina E."/>
            <person name="Stockwell P."/>
            <person name="Gilligan J."/>
            <person name="Le Lec M.F."/>
            <person name="Gruber M.A.M."/>
            <person name="Quinn O."/>
            <person name="Lovegrove M."/>
            <person name="Duncan E.J."/>
            <person name="Remnant E.J."/>
            <person name="Van Eeckhoven J."/>
            <person name="Graham B."/>
            <person name="Knapp R.A."/>
            <person name="Langford K.W."/>
            <person name="Kronenberg Z."/>
            <person name="Press M.O."/>
            <person name="Eacker S.M."/>
            <person name="Wilson-Rankin E.E."/>
            <person name="Purcell J."/>
            <person name="Lester P.J."/>
            <person name="Dearden P.K."/>
        </authorList>
    </citation>
    <scope>NUCLEOTIDE SEQUENCE</scope>
    <source>
        <strain evidence="1">Volc-1</strain>
    </source>
</reference>
<name>A0A834U4D8_VESPE</name>